<comment type="function">
    <text evidence="11">Catalyzes the specific phosphorylation of the 3-hydroxyl group of shikimic acid using ATP as a cosubstrate.</text>
</comment>
<evidence type="ECO:0000313" key="13">
    <source>
        <dbReference type="Proteomes" id="UP000810171"/>
    </source>
</evidence>
<comment type="cofactor">
    <cofactor evidence="11">
        <name>Mg(2+)</name>
        <dbReference type="ChEBI" id="CHEBI:18420"/>
    </cofactor>
    <text evidence="11">Binds 1 Mg(2+) ion per subunit.</text>
</comment>
<feature type="binding site" evidence="11">
    <location>
        <position position="70"/>
    </location>
    <ligand>
        <name>substrate</name>
    </ligand>
</feature>
<dbReference type="NCBIfam" id="NF003456">
    <property type="entry name" value="PRK05057.1"/>
    <property type="match status" value="1"/>
</dbReference>
<dbReference type="PROSITE" id="PS01128">
    <property type="entry name" value="SHIKIMATE_KINASE"/>
    <property type="match status" value="1"/>
</dbReference>
<feature type="binding site" evidence="11">
    <location>
        <position position="144"/>
    </location>
    <ligand>
        <name>ATP</name>
        <dbReference type="ChEBI" id="CHEBI:30616"/>
    </ligand>
</feature>
<evidence type="ECO:0000256" key="9">
    <source>
        <dbReference type="ARBA" id="ARBA00023141"/>
    </source>
</evidence>
<feature type="binding site" evidence="11">
    <location>
        <position position="24"/>
    </location>
    <ligand>
        <name>substrate</name>
    </ligand>
</feature>
<feature type="binding site" evidence="11">
    <location>
        <position position="127"/>
    </location>
    <ligand>
        <name>substrate</name>
    </ligand>
</feature>
<evidence type="ECO:0000313" key="12">
    <source>
        <dbReference type="EMBL" id="MBP0049928.1"/>
    </source>
</evidence>
<evidence type="ECO:0000256" key="2">
    <source>
        <dbReference type="ARBA" id="ARBA00006997"/>
    </source>
</evidence>
<keyword evidence="7 11" id="KW-0418">Kinase</keyword>
<keyword evidence="11" id="KW-0460">Magnesium</keyword>
<evidence type="ECO:0000256" key="1">
    <source>
        <dbReference type="ARBA" id="ARBA00004842"/>
    </source>
</evidence>
<dbReference type="HAMAP" id="MF_00109">
    <property type="entry name" value="Shikimate_kinase"/>
    <property type="match status" value="1"/>
</dbReference>
<dbReference type="GO" id="GO:0004765">
    <property type="term" value="F:shikimate kinase activity"/>
    <property type="evidence" value="ECO:0007669"/>
    <property type="project" value="UniProtKB-EC"/>
</dbReference>
<dbReference type="Proteomes" id="UP000810171">
    <property type="component" value="Unassembled WGS sequence"/>
</dbReference>
<protein>
    <recommendedName>
        <fullName evidence="3 11">Shikimate kinase</fullName>
        <shortName evidence="11">SK</shortName>
        <ecNumber evidence="3 11">2.7.1.71</ecNumber>
    </recommendedName>
</protein>
<keyword evidence="13" id="KW-1185">Reference proteome</keyword>
<dbReference type="Gene3D" id="3.40.50.300">
    <property type="entry name" value="P-loop containing nucleotide triphosphate hydrolases"/>
    <property type="match status" value="1"/>
</dbReference>
<feature type="binding site" evidence="11">
    <location>
        <position position="6"/>
    </location>
    <ligand>
        <name>Mg(2+)</name>
        <dbReference type="ChEBI" id="CHEBI:18420"/>
    </ligand>
</feature>
<keyword evidence="4 11" id="KW-0028">Amino-acid biosynthesis</keyword>
<evidence type="ECO:0000256" key="4">
    <source>
        <dbReference type="ARBA" id="ARBA00022605"/>
    </source>
</evidence>
<sequence>MGAGKSTIGRLLSQELGLEFFDSDREIEARAGTNIPWIFDVEGEAGFRQREEAVIDELTRLDNIVLATGGGAVKREANRQHLQSRGLVVYLQTSIEQQLERTAKDRNRPLLQTENPRAVLEALIAERDPLYRSCCDLVVKTDRRRPRGVVNDIIRFSRRQQPLKTLD</sequence>
<organism evidence="12 13">
    <name type="scientific">Marinobacterium alkalitolerans</name>
    <dbReference type="NCBI Taxonomy" id="1542925"/>
    <lineage>
        <taxon>Bacteria</taxon>
        <taxon>Pseudomonadati</taxon>
        <taxon>Pseudomonadota</taxon>
        <taxon>Gammaproteobacteria</taxon>
        <taxon>Oceanospirillales</taxon>
        <taxon>Oceanospirillaceae</taxon>
        <taxon>Marinobacterium</taxon>
    </lineage>
</organism>
<keyword evidence="8 11" id="KW-0067">ATP-binding</keyword>
<evidence type="ECO:0000256" key="6">
    <source>
        <dbReference type="ARBA" id="ARBA00022741"/>
    </source>
</evidence>
<reference evidence="12 13" key="1">
    <citation type="submission" date="2020-09" db="EMBL/GenBank/DDBJ databases">
        <authorList>
            <person name="Tanuku N.R.S."/>
        </authorList>
    </citation>
    <scope>NUCLEOTIDE SEQUENCE [LARGE SCALE GENOMIC DNA]</scope>
    <source>
        <strain evidence="12 13">AK62</strain>
    </source>
</reference>
<comment type="caution">
    <text evidence="12">The sequence shown here is derived from an EMBL/GenBank/DDBJ whole genome shotgun (WGS) entry which is preliminary data.</text>
</comment>
<dbReference type="SUPFAM" id="SSF52540">
    <property type="entry name" value="P-loop containing nucleoside triphosphate hydrolases"/>
    <property type="match status" value="1"/>
</dbReference>
<dbReference type="InterPro" id="IPR023000">
    <property type="entry name" value="Shikimate_kinase_CS"/>
</dbReference>
<feature type="binding site" evidence="11">
    <location>
        <begin position="2"/>
        <end position="7"/>
    </location>
    <ligand>
        <name>ATP</name>
        <dbReference type="ChEBI" id="CHEBI:30616"/>
    </ligand>
</feature>
<feature type="binding site" evidence="11">
    <location>
        <position position="48"/>
    </location>
    <ligand>
        <name>substrate</name>
    </ligand>
</feature>
<comment type="pathway">
    <text evidence="1 11">Metabolic intermediate biosynthesis; chorismate biosynthesis; chorismate from D-erythrose 4-phosphate and phosphoenolpyruvate: step 5/7.</text>
</comment>
<accession>A0ABS3ZDZ4</accession>
<evidence type="ECO:0000256" key="11">
    <source>
        <dbReference type="HAMAP-Rule" id="MF_00109"/>
    </source>
</evidence>
<keyword evidence="5 11" id="KW-0808">Transferase</keyword>
<evidence type="ECO:0000256" key="7">
    <source>
        <dbReference type="ARBA" id="ARBA00022777"/>
    </source>
</evidence>
<dbReference type="InterPro" id="IPR027417">
    <property type="entry name" value="P-loop_NTPase"/>
</dbReference>
<keyword evidence="11" id="KW-0479">Metal-binding</keyword>
<keyword evidence="6 11" id="KW-0547">Nucleotide-binding</keyword>
<comment type="subunit">
    <text evidence="11">Monomer.</text>
</comment>
<dbReference type="CDD" id="cd00464">
    <property type="entry name" value="SK"/>
    <property type="match status" value="1"/>
</dbReference>
<dbReference type="InterPro" id="IPR000623">
    <property type="entry name" value="Shikimate_kinase/TSH1"/>
</dbReference>
<evidence type="ECO:0000256" key="8">
    <source>
        <dbReference type="ARBA" id="ARBA00022840"/>
    </source>
</evidence>
<dbReference type="InterPro" id="IPR031322">
    <property type="entry name" value="Shikimate/glucono_kinase"/>
</dbReference>
<evidence type="ECO:0000256" key="5">
    <source>
        <dbReference type="ARBA" id="ARBA00022679"/>
    </source>
</evidence>
<proteinExistence type="inferred from homology"/>
<dbReference type="PANTHER" id="PTHR21087:SF16">
    <property type="entry name" value="SHIKIMATE KINASE 1, CHLOROPLASTIC"/>
    <property type="match status" value="1"/>
</dbReference>
<dbReference type="PANTHER" id="PTHR21087">
    <property type="entry name" value="SHIKIMATE KINASE"/>
    <property type="match status" value="1"/>
</dbReference>
<name>A0ABS3ZDZ4_9GAMM</name>
<dbReference type="PRINTS" id="PR01100">
    <property type="entry name" value="SHIKIMTKNASE"/>
</dbReference>
<evidence type="ECO:0000256" key="10">
    <source>
        <dbReference type="ARBA" id="ARBA00048567"/>
    </source>
</evidence>
<gene>
    <name evidence="11 12" type="primary">aroK</name>
    <name evidence="12" type="ORF">H9C73_14435</name>
</gene>
<comment type="subcellular location">
    <subcellularLocation>
        <location evidence="11">Cytoplasm</location>
    </subcellularLocation>
</comment>
<dbReference type="Pfam" id="PF01202">
    <property type="entry name" value="SKI"/>
    <property type="match status" value="1"/>
</dbReference>
<feature type="binding site" evidence="11">
    <location>
        <position position="108"/>
    </location>
    <ligand>
        <name>ATP</name>
        <dbReference type="ChEBI" id="CHEBI:30616"/>
    </ligand>
</feature>
<keyword evidence="9 11" id="KW-0057">Aromatic amino acid biosynthesis</keyword>
<keyword evidence="11" id="KW-0963">Cytoplasm</keyword>
<dbReference type="EC" id="2.7.1.71" evidence="3 11"/>
<comment type="similarity">
    <text evidence="2 11">Belongs to the shikimate kinase family.</text>
</comment>
<evidence type="ECO:0000256" key="3">
    <source>
        <dbReference type="ARBA" id="ARBA00012154"/>
    </source>
</evidence>
<dbReference type="EMBL" id="JACVEW010000028">
    <property type="protein sequence ID" value="MBP0049928.1"/>
    <property type="molecule type" value="Genomic_DNA"/>
</dbReference>
<comment type="catalytic activity">
    <reaction evidence="10 11">
        <text>shikimate + ATP = 3-phosphoshikimate + ADP + H(+)</text>
        <dbReference type="Rhea" id="RHEA:13121"/>
        <dbReference type="ChEBI" id="CHEBI:15378"/>
        <dbReference type="ChEBI" id="CHEBI:30616"/>
        <dbReference type="ChEBI" id="CHEBI:36208"/>
        <dbReference type="ChEBI" id="CHEBI:145989"/>
        <dbReference type="ChEBI" id="CHEBI:456216"/>
        <dbReference type="EC" id="2.7.1.71"/>
    </reaction>
</comment>